<dbReference type="EMBL" id="CP119313">
    <property type="protein sequence ID" value="WEK20489.1"/>
    <property type="molecule type" value="Genomic_DNA"/>
</dbReference>
<keyword evidence="1" id="KW-1133">Transmembrane helix</keyword>
<evidence type="ECO:0000256" key="1">
    <source>
        <dbReference type="SAM" id="Phobius"/>
    </source>
</evidence>
<keyword evidence="1" id="KW-0472">Membrane</keyword>
<dbReference type="AlphaFoldDB" id="A0AAJ5WBM7"/>
<evidence type="ECO:0000313" key="3">
    <source>
        <dbReference type="Proteomes" id="UP001214530"/>
    </source>
</evidence>
<feature type="transmembrane region" description="Helical" evidence="1">
    <location>
        <begin position="33"/>
        <end position="57"/>
    </location>
</feature>
<name>A0AAJ5WBM7_9SPHI</name>
<accession>A0AAJ5WBM7</accession>
<sequence length="65" mass="7311">MKNYFKNWNFTRVLRLVFGILIIEQGIQSNKWLFIAVGGLFSLLALFNCCGATGCNIPASKNNKI</sequence>
<reference evidence="2" key="1">
    <citation type="submission" date="2023-03" db="EMBL/GenBank/DDBJ databases">
        <title>Andean soil-derived lignocellulolytic bacterial consortium as a source of novel taxa and putative plastic-active enzymes.</title>
        <authorList>
            <person name="Diaz-Garcia L."/>
            <person name="Chuvochina M."/>
            <person name="Feuerriegel G."/>
            <person name="Bunk B."/>
            <person name="Sproer C."/>
            <person name="Streit W.R."/>
            <person name="Rodriguez L.M."/>
            <person name="Overmann J."/>
            <person name="Jimenez D.J."/>
        </authorList>
    </citation>
    <scope>NUCLEOTIDE SEQUENCE</scope>
    <source>
        <strain evidence="2">MAG 3858</strain>
    </source>
</reference>
<protein>
    <recommendedName>
        <fullName evidence="4">DUF2892 domain-containing protein</fullName>
    </recommendedName>
</protein>
<evidence type="ECO:0000313" key="2">
    <source>
        <dbReference type="EMBL" id="WEK20489.1"/>
    </source>
</evidence>
<feature type="transmembrane region" description="Helical" evidence="1">
    <location>
        <begin position="12"/>
        <end position="27"/>
    </location>
</feature>
<dbReference type="Proteomes" id="UP001214530">
    <property type="component" value="Chromosome"/>
</dbReference>
<gene>
    <name evidence="2" type="ORF">P0Y49_04980</name>
</gene>
<proteinExistence type="predicted"/>
<organism evidence="2 3">
    <name type="scientific">Candidatus Pedobacter colombiensis</name>
    <dbReference type="NCBI Taxonomy" id="3121371"/>
    <lineage>
        <taxon>Bacteria</taxon>
        <taxon>Pseudomonadati</taxon>
        <taxon>Bacteroidota</taxon>
        <taxon>Sphingobacteriia</taxon>
        <taxon>Sphingobacteriales</taxon>
        <taxon>Sphingobacteriaceae</taxon>
        <taxon>Pedobacter</taxon>
    </lineage>
</organism>
<evidence type="ECO:0008006" key="4">
    <source>
        <dbReference type="Google" id="ProtNLM"/>
    </source>
</evidence>
<keyword evidence="1" id="KW-0812">Transmembrane</keyword>